<evidence type="ECO:0000256" key="3">
    <source>
        <dbReference type="RuleBase" id="RU003616"/>
    </source>
</evidence>
<dbReference type="STRING" id="94130.A0A2Z6QID3"/>
<dbReference type="InterPro" id="IPR002068">
    <property type="entry name" value="A-crystallin/Hsp20_dom"/>
</dbReference>
<dbReference type="EMBL" id="BEXD01000125">
    <property type="protein sequence ID" value="GBB84531.1"/>
    <property type="molecule type" value="Genomic_DNA"/>
</dbReference>
<dbReference type="SUPFAM" id="SSF49764">
    <property type="entry name" value="HSP20-like chaperones"/>
    <property type="match status" value="1"/>
</dbReference>
<reference evidence="6" key="2">
    <citation type="submission" date="2019-10" db="EMBL/GenBank/DDBJ databases">
        <title>Conservation and host-specific expression of non-tandemly repeated heterogenous ribosome RNA gene in arbuscular mycorrhizal fungi.</title>
        <authorList>
            <person name="Maeda T."/>
            <person name="Kobayashi Y."/>
            <person name="Nakagawa T."/>
            <person name="Ezawa T."/>
            <person name="Yamaguchi K."/>
            <person name="Bino T."/>
            <person name="Nishimoto Y."/>
            <person name="Shigenobu S."/>
            <person name="Kawaguchi M."/>
        </authorList>
    </citation>
    <scope>NUCLEOTIDE SEQUENCE</scope>
    <source>
        <strain evidence="6">HR1</strain>
    </source>
</reference>
<keyword evidence="7" id="KW-1185">Reference proteome</keyword>
<keyword evidence="1" id="KW-0346">Stress response</keyword>
<dbReference type="PANTHER" id="PTHR11527">
    <property type="entry name" value="HEAT-SHOCK PROTEIN 20 FAMILY MEMBER"/>
    <property type="match status" value="1"/>
</dbReference>
<dbReference type="InterPro" id="IPR008978">
    <property type="entry name" value="HSP20-like_chaperone"/>
</dbReference>
<proteinExistence type="inferred from homology"/>
<evidence type="ECO:0000313" key="5">
    <source>
        <dbReference type="EMBL" id="GBB84531.1"/>
    </source>
</evidence>
<evidence type="ECO:0000256" key="1">
    <source>
        <dbReference type="ARBA" id="ARBA00023016"/>
    </source>
</evidence>
<evidence type="ECO:0000313" key="7">
    <source>
        <dbReference type="Proteomes" id="UP000247702"/>
    </source>
</evidence>
<sequence length="144" mass="16271">MSLIHNNWDNLDLGCSVSNIFDDFIKDLNVAKRGNVRSRQFPALEIHETEKEYIVNAELPGLTKDQISVDVHDNILAISGEIKKDEKFQEGKTIIQERRYGSFSRSISLPPDVKTEEVTAKFENGVLEMKLPKSSPAGKKINIK</sequence>
<feature type="domain" description="SHSP" evidence="4">
    <location>
        <begin position="35"/>
        <end position="144"/>
    </location>
</feature>
<evidence type="ECO:0000259" key="4">
    <source>
        <dbReference type="PROSITE" id="PS01031"/>
    </source>
</evidence>
<protein>
    <submittedName>
        <fullName evidence="6">Hsp20/alpha crystallin family protein</fullName>
    </submittedName>
</protein>
<evidence type="ECO:0000256" key="2">
    <source>
        <dbReference type="PROSITE-ProRule" id="PRU00285"/>
    </source>
</evidence>
<dbReference type="Proteomes" id="UP000615446">
    <property type="component" value="Unassembled WGS sequence"/>
</dbReference>
<dbReference type="Gene3D" id="2.60.40.790">
    <property type="match status" value="1"/>
</dbReference>
<accession>A0A2Z6QID3</accession>
<dbReference type="PROSITE" id="PS01031">
    <property type="entry name" value="SHSP"/>
    <property type="match status" value="1"/>
</dbReference>
<reference evidence="5 7" key="1">
    <citation type="submission" date="2017-11" db="EMBL/GenBank/DDBJ databases">
        <title>The genome of Rhizophagus clarus HR1 reveals common genetic basis of auxotrophy among arbuscular mycorrhizal fungi.</title>
        <authorList>
            <person name="Kobayashi Y."/>
        </authorList>
    </citation>
    <scope>NUCLEOTIDE SEQUENCE [LARGE SCALE GENOMIC DNA]</scope>
    <source>
        <strain evidence="5 7">HR1</strain>
    </source>
</reference>
<comment type="caution">
    <text evidence="5">The sequence shown here is derived from an EMBL/GenBank/DDBJ whole genome shotgun (WGS) entry which is preliminary data.</text>
</comment>
<name>A0A2Z6QID3_9GLOM</name>
<dbReference type="AlphaFoldDB" id="A0A2Z6QID3"/>
<dbReference type="InterPro" id="IPR031107">
    <property type="entry name" value="Small_HSP"/>
</dbReference>
<dbReference type="Proteomes" id="UP000247702">
    <property type="component" value="Unassembled WGS sequence"/>
</dbReference>
<comment type="similarity">
    <text evidence="2 3">Belongs to the small heat shock protein (HSP20) family.</text>
</comment>
<evidence type="ECO:0000313" key="6">
    <source>
        <dbReference type="EMBL" id="GES74557.1"/>
    </source>
</evidence>
<dbReference type="OrthoDB" id="1431247at2759"/>
<dbReference type="Pfam" id="PF00011">
    <property type="entry name" value="HSP20"/>
    <property type="match status" value="1"/>
</dbReference>
<dbReference type="CDD" id="cd06464">
    <property type="entry name" value="ACD_sHsps-like"/>
    <property type="match status" value="1"/>
</dbReference>
<gene>
    <name evidence="6" type="ORF">RCL2_000202900</name>
    <name evidence="5" type="ORF">RclHR1_01110016</name>
</gene>
<organism evidence="5 7">
    <name type="scientific">Rhizophagus clarus</name>
    <dbReference type="NCBI Taxonomy" id="94130"/>
    <lineage>
        <taxon>Eukaryota</taxon>
        <taxon>Fungi</taxon>
        <taxon>Fungi incertae sedis</taxon>
        <taxon>Mucoromycota</taxon>
        <taxon>Glomeromycotina</taxon>
        <taxon>Glomeromycetes</taxon>
        <taxon>Glomerales</taxon>
        <taxon>Glomeraceae</taxon>
        <taxon>Rhizophagus</taxon>
    </lineage>
</organism>
<dbReference type="EMBL" id="BLAL01000012">
    <property type="protein sequence ID" value="GES74557.1"/>
    <property type="molecule type" value="Genomic_DNA"/>
</dbReference>